<gene>
    <name evidence="1" type="ORF">BofuT4_uP012720.1</name>
</gene>
<evidence type="ECO:0000313" key="2">
    <source>
        <dbReference type="Proteomes" id="UP000008177"/>
    </source>
</evidence>
<organism evidence="1 2">
    <name type="scientific">Botryotinia fuckeliana (strain T4)</name>
    <name type="common">Noble rot fungus</name>
    <name type="synonym">Botrytis cinerea</name>
    <dbReference type="NCBI Taxonomy" id="999810"/>
    <lineage>
        <taxon>Eukaryota</taxon>
        <taxon>Fungi</taxon>
        <taxon>Dikarya</taxon>
        <taxon>Ascomycota</taxon>
        <taxon>Pezizomycotina</taxon>
        <taxon>Leotiomycetes</taxon>
        <taxon>Helotiales</taxon>
        <taxon>Sclerotiniaceae</taxon>
        <taxon>Botrytis</taxon>
    </lineage>
</organism>
<dbReference type="AlphaFoldDB" id="G2XQZ5"/>
<proteinExistence type="predicted"/>
<dbReference type="Proteomes" id="UP000008177">
    <property type="component" value="Unplaced contigs"/>
</dbReference>
<sequence length="33" mass="4215">MRNEREKDSTQIKMRIELAMEEEQELWKEWYAI</sequence>
<accession>G2XQZ5</accession>
<dbReference type="HOGENOM" id="CLU_3384652_0_0_1"/>
<name>G2XQZ5_BOTF4</name>
<reference evidence="2" key="1">
    <citation type="journal article" date="2011" name="PLoS Genet.">
        <title>Genomic analysis of the necrotrophic fungal pathogens Sclerotinia sclerotiorum and Botrytis cinerea.</title>
        <authorList>
            <person name="Amselem J."/>
            <person name="Cuomo C.A."/>
            <person name="van Kan J.A."/>
            <person name="Viaud M."/>
            <person name="Benito E.P."/>
            <person name="Couloux A."/>
            <person name="Coutinho P.M."/>
            <person name="de Vries R.P."/>
            <person name="Dyer P.S."/>
            <person name="Fillinger S."/>
            <person name="Fournier E."/>
            <person name="Gout L."/>
            <person name="Hahn M."/>
            <person name="Kohn L."/>
            <person name="Lapalu N."/>
            <person name="Plummer K.M."/>
            <person name="Pradier J.M."/>
            <person name="Quevillon E."/>
            <person name="Sharon A."/>
            <person name="Simon A."/>
            <person name="ten Have A."/>
            <person name="Tudzynski B."/>
            <person name="Tudzynski P."/>
            <person name="Wincker P."/>
            <person name="Andrew M."/>
            <person name="Anthouard V."/>
            <person name="Beever R.E."/>
            <person name="Beffa R."/>
            <person name="Benoit I."/>
            <person name="Bouzid O."/>
            <person name="Brault B."/>
            <person name="Chen Z."/>
            <person name="Choquer M."/>
            <person name="Collemare J."/>
            <person name="Cotton P."/>
            <person name="Danchin E.G."/>
            <person name="Da Silva C."/>
            <person name="Gautier A."/>
            <person name="Giraud C."/>
            <person name="Giraud T."/>
            <person name="Gonzalez C."/>
            <person name="Grossetete S."/>
            <person name="Guldener U."/>
            <person name="Henrissat B."/>
            <person name="Howlett B.J."/>
            <person name="Kodira C."/>
            <person name="Kretschmer M."/>
            <person name="Lappartient A."/>
            <person name="Leroch M."/>
            <person name="Levis C."/>
            <person name="Mauceli E."/>
            <person name="Neuveglise C."/>
            <person name="Oeser B."/>
            <person name="Pearson M."/>
            <person name="Poulain J."/>
            <person name="Poussereau N."/>
            <person name="Quesneville H."/>
            <person name="Rascle C."/>
            <person name="Schumacher J."/>
            <person name="Segurens B."/>
            <person name="Sexton A."/>
            <person name="Silva E."/>
            <person name="Sirven C."/>
            <person name="Soanes D.M."/>
            <person name="Talbot N.J."/>
            <person name="Templeton M."/>
            <person name="Yandava C."/>
            <person name="Yarden O."/>
            <person name="Zeng Q."/>
            <person name="Rollins J.A."/>
            <person name="Lebrun M.H."/>
            <person name="Dickman M."/>
        </authorList>
    </citation>
    <scope>NUCLEOTIDE SEQUENCE [LARGE SCALE GENOMIC DNA]</scope>
    <source>
        <strain evidence="2">T4</strain>
    </source>
</reference>
<evidence type="ECO:0000313" key="1">
    <source>
        <dbReference type="EMBL" id="CCD43163.1"/>
    </source>
</evidence>
<dbReference type="EMBL" id="FQ790255">
    <property type="protein sequence ID" value="CCD43163.1"/>
    <property type="molecule type" value="Genomic_DNA"/>
</dbReference>
<protein>
    <submittedName>
        <fullName evidence="1">Uncharacterized protein</fullName>
    </submittedName>
</protein>
<dbReference type="InParanoid" id="G2XQZ5"/>